<dbReference type="InterPro" id="IPR004175">
    <property type="entry name" value="RNA_CPDase"/>
</dbReference>
<dbReference type="InterPro" id="IPR009097">
    <property type="entry name" value="Cyclic_Pdiesterase"/>
</dbReference>
<dbReference type="EMBL" id="CP019791">
    <property type="protein sequence ID" value="AQT68357.1"/>
    <property type="molecule type" value="Genomic_DNA"/>
</dbReference>
<comment type="catalytic activity">
    <reaction evidence="2">
        <text>a 3'-end 2',3'-cyclophospho-ribonucleotide-RNA + H2O = a 3'-end 2'-phospho-ribonucleotide-RNA + H(+)</text>
        <dbReference type="Rhea" id="RHEA:11828"/>
        <dbReference type="Rhea" id="RHEA-COMP:10464"/>
        <dbReference type="Rhea" id="RHEA-COMP:17353"/>
        <dbReference type="ChEBI" id="CHEBI:15377"/>
        <dbReference type="ChEBI" id="CHEBI:15378"/>
        <dbReference type="ChEBI" id="CHEBI:83064"/>
        <dbReference type="ChEBI" id="CHEBI:173113"/>
        <dbReference type="EC" id="3.1.4.58"/>
    </reaction>
</comment>
<protein>
    <recommendedName>
        <fullName evidence="2">RNA 2',3'-cyclic phosphodiesterase</fullName>
        <shortName evidence="2">RNA 2',3'-CPDase</shortName>
        <ecNumber evidence="2">3.1.4.58</ecNumber>
    </recommendedName>
</protein>
<dbReference type="InterPro" id="IPR014051">
    <property type="entry name" value="Phosphoesterase_HXTX"/>
</dbReference>
<dbReference type="GO" id="GO:0008664">
    <property type="term" value="F:RNA 2',3'-cyclic 3'-phosphodiesterase activity"/>
    <property type="evidence" value="ECO:0007669"/>
    <property type="project" value="UniProtKB-EC"/>
</dbReference>
<name>A0A1U9NKN8_9BACT</name>
<feature type="short sequence motif" description="HXTX 2" evidence="2">
    <location>
        <begin position="127"/>
        <end position="130"/>
    </location>
</feature>
<comment type="function">
    <text evidence="2">Hydrolyzes RNA 2',3'-cyclic phosphodiester to an RNA 2'-phosphomonoester.</text>
</comment>
<feature type="active site" description="Proton acceptor" evidence="2">
    <location>
        <position position="127"/>
    </location>
</feature>
<dbReference type="OrthoDB" id="9789350at2"/>
<reference evidence="5" key="1">
    <citation type="submission" date="2017-02" db="EMBL/GenBank/DDBJ databases">
        <title>Comparative genomics and description of representatives of a novel lineage of planctomycetes thriving in anoxic sediments.</title>
        <authorList>
            <person name="Spring S."/>
            <person name="Bunk B."/>
            <person name="Sproer C."/>
        </authorList>
    </citation>
    <scope>NUCLEOTIDE SEQUENCE [LARGE SCALE GENOMIC DNA]</scope>
    <source>
        <strain evidence="5">ST-NAGAB-D1</strain>
    </source>
</reference>
<dbReference type="RefSeq" id="WP_146661287.1">
    <property type="nucleotide sequence ID" value="NZ_CP019791.1"/>
</dbReference>
<dbReference type="AlphaFoldDB" id="A0A1U9NKN8"/>
<evidence type="ECO:0000256" key="1">
    <source>
        <dbReference type="ARBA" id="ARBA00022801"/>
    </source>
</evidence>
<evidence type="ECO:0000313" key="5">
    <source>
        <dbReference type="Proteomes" id="UP000189674"/>
    </source>
</evidence>
<dbReference type="GO" id="GO:0016874">
    <property type="term" value="F:ligase activity"/>
    <property type="evidence" value="ECO:0007669"/>
    <property type="project" value="UniProtKB-KW"/>
</dbReference>
<proteinExistence type="inferred from homology"/>
<dbReference type="PANTHER" id="PTHR35561:SF1">
    <property type="entry name" value="RNA 2',3'-CYCLIC PHOSPHODIESTERASE"/>
    <property type="match status" value="1"/>
</dbReference>
<evidence type="ECO:0000259" key="3">
    <source>
        <dbReference type="Pfam" id="PF02834"/>
    </source>
</evidence>
<feature type="domain" description="Phosphoesterase HXTX" evidence="3">
    <location>
        <begin position="7"/>
        <end position="92"/>
    </location>
</feature>
<comment type="similarity">
    <text evidence="2">Belongs to the 2H phosphoesterase superfamily. ThpR family.</text>
</comment>
<dbReference type="GO" id="GO:0004113">
    <property type="term" value="F:2',3'-cyclic-nucleotide 3'-phosphodiesterase activity"/>
    <property type="evidence" value="ECO:0007669"/>
    <property type="project" value="InterPro"/>
</dbReference>
<accession>A0A1U9NKN8</accession>
<dbReference type="KEGG" id="alus:STSP2_01517"/>
<feature type="short sequence motif" description="HXTX 1" evidence="2">
    <location>
        <begin position="43"/>
        <end position="46"/>
    </location>
</feature>
<dbReference type="SUPFAM" id="SSF55144">
    <property type="entry name" value="LigT-like"/>
    <property type="match status" value="1"/>
</dbReference>
<dbReference type="EC" id="3.1.4.58" evidence="2"/>
<keyword evidence="4" id="KW-0436">Ligase</keyword>
<evidence type="ECO:0000313" key="4">
    <source>
        <dbReference type="EMBL" id="AQT68357.1"/>
    </source>
</evidence>
<sequence>MRCFVAVDLESEVIDRLAAIQKDIAGRVDLGKGVKWVEPDCIHLTLKFLGEIRDEQVPEICRQVEQAAASFESFQLKVGRIGTFGRPARVLWAGIEKSEPLLKLQESIENAMVKAGFREENRRFSGHLTLCRIKNFSAGKKLQSVLKDYSDTDFGTSWVRSVCVYRSELTSKGPIYTPIMEIKLH</sequence>
<dbReference type="Pfam" id="PF02834">
    <property type="entry name" value="LigT_PEase"/>
    <property type="match status" value="2"/>
</dbReference>
<feature type="active site" description="Proton donor" evidence="2">
    <location>
        <position position="43"/>
    </location>
</feature>
<dbReference type="Gene3D" id="3.90.1140.10">
    <property type="entry name" value="Cyclic phosphodiesterase"/>
    <property type="match status" value="1"/>
</dbReference>
<keyword evidence="1 2" id="KW-0378">Hydrolase</keyword>
<dbReference type="STRING" id="1936003.STSP2_01517"/>
<feature type="domain" description="Phosphoesterase HXTX" evidence="3">
    <location>
        <begin position="98"/>
        <end position="176"/>
    </location>
</feature>
<keyword evidence="5" id="KW-1185">Reference proteome</keyword>
<dbReference type="NCBIfam" id="TIGR02258">
    <property type="entry name" value="2_5_ligase"/>
    <property type="match status" value="1"/>
</dbReference>
<evidence type="ECO:0000256" key="2">
    <source>
        <dbReference type="HAMAP-Rule" id="MF_01940"/>
    </source>
</evidence>
<gene>
    <name evidence="4" type="primary">ligT</name>
    <name evidence="4" type="ORF">STSP2_01517</name>
</gene>
<organism evidence="4 5">
    <name type="scientific">Anaerohalosphaera lusitana</name>
    <dbReference type="NCBI Taxonomy" id="1936003"/>
    <lineage>
        <taxon>Bacteria</taxon>
        <taxon>Pseudomonadati</taxon>
        <taxon>Planctomycetota</taxon>
        <taxon>Phycisphaerae</taxon>
        <taxon>Sedimentisphaerales</taxon>
        <taxon>Anaerohalosphaeraceae</taxon>
        <taxon>Anaerohalosphaera</taxon>
    </lineage>
</organism>
<dbReference type="PANTHER" id="PTHR35561">
    <property type="entry name" value="RNA 2',3'-CYCLIC PHOSPHODIESTERASE"/>
    <property type="match status" value="1"/>
</dbReference>
<dbReference type="HAMAP" id="MF_01940">
    <property type="entry name" value="RNA_CPDase"/>
    <property type="match status" value="1"/>
</dbReference>
<dbReference type="Proteomes" id="UP000189674">
    <property type="component" value="Chromosome"/>
</dbReference>